<sequence length="143" mass="16491">MLKKLKKINISIFCLTLMFGVVVHADEPVVNNQPLTKAEIQQGILVMKQDLHDRIDAWGANLKAEDFERGIFSGRQLNKQKRQEVCGIFQGVIDRSYKLAVENKARLPESDHKIIEDRNLFIQSFGYKNNIVDTQMGFNCRLR</sequence>
<dbReference type="RefSeq" id="WP_228273438.1">
    <property type="nucleotide sequence ID" value="NZ_JAXHPE010000007.1"/>
</dbReference>
<dbReference type="Proteomes" id="UP001284094">
    <property type="component" value="Unassembled WGS sequence"/>
</dbReference>
<comment type="caution">
    <text evidence="2">The sequence shown here is derived from an EMBL/GenBank/DDBJ whole genome shotgun (WGS) entry which is preliminary data.</text>
</comment>
<accession>A0AB35UVZ5</accession>
<proteinExistence type="predicted"/>
<organism evidence="2 4">
    <name type="scientific">Acinetobacter faecalis</name>
    <dbReference type="NCBI Taxonomy" id="2665161"/>
    <lineage>
        <taxon>Bacteria</taxon>
        <taxon>Pseudomonadati</taxon>
        <taxon>Pseudomonadota</taxon>
        <taxon>Gammaproteobacteria</taxon>
        <taxon>Moraxellales</taxon>
        <taxon>Moraxellaceae</taxon>
        <taxon>Acinetobacter</taxon>
    </lineage>
</organism>
<reference evidence="3" key="2">
    <citation type="submission" date="2023-11" db="EMBL/GenBank/DDBJ databases">
        <authorList>
            <person name="Kyselkova M."/>
            <person name="Xanthopoulou K."/>
            <person name="Shestivska V."/>
            <person name="Spanelova P."/>
            <person name="Maixnerova M."/>
            <person name="Higgins P.G."/>
            <person name="Nemec A."/>
        </authorList>
    </citation>
    <scope>NUCLEOTIDE SEQUENCE</scope>
    <source>
        <strain evidence="3">ANC 7225</strain>
    </source>
</reference>
<keyword evidence="1" id="KW-0732">Signal</keyword>
<dbReference type="EMBL" id="JAXHPL010000024">
    <property type="protein sequence ID" value="MDY6486759.1"/>
    <property type="molecule type" value="Genomic_DNA"/>
</dbReference>
<protein>
    <submittedName>
        <fullName evidence="2">Uncharacterized protein</fullName>
    </submittedName>
</protein>
<dbReference type="EMBL" id="JAXHPO010000014">
    <property type="protein sequence ID" value="MDY6550062.1"/>
    <property type="molecule type" value="Genomic_DNA"/>
</dbReference>
<evidence type="ECO:0000256" key="1">
    <source>
        <dbReference type="SAM" id="SignalP"/>
    </source>
</evidence>
<dbReference type="Proteomes" id="UP001278995">
    <property type="component" value="Unassembled WGS sequence"/>
</dbReference>
<reference evidence="3 5" key="3">
    <citation type="journal article" date="2024" name="Syst. Appl. Microbiol.">
        <title>Evidence for the occurrence of Acinetobacter faecalis in cattle feces and its emended description.</title>
        <authorList>
            <person name="Kyselkova M."/>
            <person name="Xanthopoulou K."/>
            <person name="Shestivska V."/>
            <person name="Spanelova P."/>
            <person name="Maixnerova M."/>
            <person name="Higgins P.G."/>
            <person name="Nemec A."/>
        </authorList>
    </citation>
    <scope>NUCLEOTIDE SEQUENCE [LARGE SCALE GENOMIC DNA]</scope>
    <source>
        <strain evidence="3 5">ANC 7225</strain>
    </source>
</reference>
<feature type="chain" id="PRO_5044269168" evidence="1">
    <location>
        <begin position="26"/>
        <end position="143"/>
    </location>
</feature>
<reference evidence="2 4" key="1">
    <citation type="submission" date="2023-11" db="EMBL/GenBank/DDBJ databases">
        <title>The common occurrence of Acinetobacte faecalis in cattle feces and its emended description.</title>
        <authorList>
            <person name="Kyselkova M."/>
            <person name="Xanthopoulou K."/>
            <person name="Shestivska V."/>
            <person name="Spanelova P."/>
            <person name="Maixnerova M."/>
            <person name="Higgins P.G."/>
            <person name="Nemec A."/>
        </authorList>
    </citation>
    <scope>NUCLEOTIDE SEQUENCE [LARGE SCALE GENOMIC DNA]</scope>
    <source>
        <strain evidence="2 4">ANC 7483</strain>
    </source>
</reference>
<evidence type="ECO:0000313" key="2">
    <source>
        <dbReference type="EMBL" id="MDY6486759.1"/>
    </source>
</evidence>
<dbReference type="AlphaFoldDB" id="A0AB35UVZ5"/>
<evidence type="ECO:0000313" key="3">
    <source>
        <dbReference type="EMBL" id="MDY6550062.1"/>
    </source>
</evidence>
<name>A0AB35UVZ5_9GAMM</name>
<evidence type="ECO:0000313" key="4">
    <source>
        <dbReference type="Proteomes" id="UP001278995"/>
    </source>
</evidence>
<gene>
    <name evidence="3" type="ORF">SKM48_04660</name>
    <name evidence="2" type="ORF">SKM51_06030</name>
</gene>
<evidence type="ECO:0000313" key="5">
    <source>
        <dbReference type="Proteomes" id="UP001284094"/>
    </source>
</evidence>
<feature type="signal peptide" evidence="1">
    <location>
        <begin position="1"/>
        <end position="25"/>
    </location>
</feature>
<keyword evidence="5" id="KW-1185">Reference proteome</keyword>